<dbReference type="InterPro" id="IPR051910">
    <property type="entry name" value="ComF/GntX_DNA_util-trans"/>
</dbReference>
<accession>A0A346NHH3</accession>
<gene>
    <name evidence="2" type="ORF">D0Y50_00500</name>
</gene>
<proteinExistence type="inferred from homology"/>
<sequence length="237" mass="26748">MSVKFFIKGWLSAVSPVTVCALCKQPSLGPVCEWCKNDTQFFYADAQPLNLLLRPAIARHLRHTGYSLLLACGYYAWPFDEMVSRFKFNGDMRLATILGQWLAQSCSQLPTAMQPELLLPVPLRTTGYWQRQFNQAEVLASVLGRELSIPVYRQWARRRRGLSQHRLNRSARFTNLRQAFSISELPNVTRVAIVDDVVTTGCTADALANLLRRAHPHLQIQVWALAVTPAPGKKAKV</sequence>
<dbReference type="EMBL" id="CP031769">
    <property type="protein sequence ID" value="AXR04980.1"/>
    <property type="molecule type" value="Genomic_DNA"/>
</dbReference>
<reference evidence="2 3" key="1">
    <citation type="submission" date="2018-08" db="EMBL/GenBank/DDBJ databases">
        <title>Salinimonas sediminis sp. nov., a piezophilic bacterium isolated from a deep-sea sediment sample from the New Britain Trench.</title>
        <authorList>
            <person name="Cao J."/>
        </authorList>
    </citation>
    <scope>NUCLEOTIDE SEQUENCE [LARGE SCALE GENOMIC DNA]</scope>
    <source>
        <strain evidence="2 3">N102</strain>
    </source>
</reference>
<name>A0A346NHH3_9ALTE</name>
<organism evidence="2 3">
    <name type="scientific">Salinimonas sediminis</name>
    <dbReference type="NCBI Taxonomy" id="2303538"/>
    <lineage>
        <taxon>Bacteria</taxon>
        <taxon>Pseudomonadati</taxon>
        <taxon>Pseudomonadota</taxon>
        <taxon>Gammaproteobacteria</taxon>
        <taxon>Alteromonadales</taxon>
        <taxon>Alteromonadaceae</taxon>
        <taxon>Alteromonas/Salinimonas group</taxon>
        <taxon>Salinimonas</taxon>
    </lineage>
</organism>
<dbReference type="Proteomes" id="UP000262073">
    <property type="component" value="Chromosome"/>
</dbReference>
<dbReference type="SUPFAM" id="SSF53271">
    <property type="entry name" value="PRTase-like"/>
    <property type="match status" value="1"/>
</dbReference>
<evidence type="ECO:0000313" key="2">
    <source>
        <dbReference type="EMBL" id="AXR04980.1"/>
    </source>
</evidence>
<dbReference type="KEGG" id="salm:D0Y50_00500"/>
<comment type="similarity">
    <text evidence="1">Belongs to the ComF/GntX family.</text>
</comment>
<dbReference type="InterPro" id="IPR029057">
    <property type="entry name" value="PRTase-like"/>
</dbReference>
<keyword evidence="3" id="KW-1185">Reference proteome</keyword>
<dbReference type="PANTHER" id="PTHR47505:SF1">
    <property type="entry name" value="DNA UTILIZATION PROTEIN YHGH"/>
    <property type="match status" value="1"/>
</dbReference>
<evidence type="ECO:0000313" key="3">
    <source>
        <dbReference type="Proteomes" id="UP000262073"/>
    </source>
</evidence>
<dbReference type="OrthoDB" id="9793412at2"/>
<dbReference type="CDD" id="cd06223">
    <property type="entry name" value="PRTases_typeI"/>
    <property type="match status" value="1"/>
</dbReference>
<dbReference type="InterPro" id="IPR000836">
    <property type="entry name" value="PRTase_dom"/>
</dbReference>
<dbReference type="RefSeq" id="WP_108567709.1">
    <property type="nucleotide sequence ID" value="NZ_CP031769.1"/>
</dbReference>
<protein>
    <submittedName>
        <fullName evidence="2">ComF family protein</fullName>
    </submittedName>
</protein>
<dbReference type="AlphaFoldDB" id="A0A346NHH3"/>
<dbReference type="Gene3D" id="3.40.50.2020">
    <property type="match status" value="1"/>
</dbReference>
<evidence type="ECO:0000256" key="1">
    <source>
        <dbReference type="ARBA" id="ARBA00008007"/>
    </source>
</evidence>
<dbReference type="PANTHER" id="PTHR47505">
    <property type="entry name" value="DNA UTILIZATION PROTEIN YHGH"/>
    <property type="match status" value="1"/>
</dbReference>